<accession>A0ABQ7GGM6</accession>
<reference evidence="7" key="1">
    <citation type="submission" date="2017-08" db="EMBL/GenBank/DDBJ databases">
        <authorList>
            <person name="Polle J.E."/>
            <person name="Barry K."/>
            <person name="Cushman J."/>
            <person name="Schmutz J."/>
            <person name="Tran D."/>
            <person name="Hathwaick L.T."/>
            <person name="Yim W.C."/>
            <person name="Jenkins J."/>
            <person name="Mckie-Krisberg Z.M."/>
            <person name="Prochnik S."/>
            <person name="Lindquist E."/>
            <person name="Dockter R.B."/>
            <person name="Adam C."/>
            <person name="Molina H."/>
            <person name="Bunkerborg J."/>
            <person name="Jin E."/>
            <person name="Buchheim M."/>
            <person name="Magnuson J."/>
        </authorList>
    </citation>
    <scope>NUCLEOTIDE SEQUENCE</scope>
    <source>
        <strain evidence="7">CCAP 19/18</strain>
    </source>
</reference>
<keyword evidence="4" id="KW-0560">Oxidoreductase</keyword>
<evidence type="ECO:0000256" key="4">
    <source>
        <dbReference type="ARBA" id="ARBA00023002"/>
    </source>
</evidence>
<evidence type="ECO:0000256" key="3">
    <source>
        <dbReference type="ARBA" id="ARBA00022827"/>
    </source>
</evidence>
<protein>
    <submittedName>
        <fullName evidence="7">Type II NADH dehydrogenase</fullName>
    </submittedName>
</protein>
<dbReference type="PRINTS" id="PR00411">
    <property type="entry name" value="PNDRDTASEI"/>
</dbReference>
<dbReference type="SUPFAM" id="SSF51905">
    <property type="entry name" value="FAD/NAD(P)-binding domain"/>
    <property type="match status" value="1"/>
</dbReference>
<dbReference type="PRINTS" id="PR00368">
    <property type="entry name" value="FADPNR"/>
</dbReference>
<feature type="domain" description="FAD/NAD(P)-binding" evidence="6">
    <location>
        <begin position="89"/>
        <end position="438"/>
    </location>
</feature>
<evidence type="ECO:0000256" key="5">
    <source>
        <dbReference type="SAM" id="MobiDB-lite"/>
    </source>
</evidence>
<dbReference type="InterPro" id="IPR023753">
    <property type="entry name" value="FAD/NAD-binding_dom"/>
</dbReference>
<sequence>MLLSNPRHAVAGVHSKPKMLGAAKLLARNVGCSSIMRGSTQTKGIFQLGKQRSLQQQGQQSRMLCQTRAAAQTEPAQAQSESAGPGAPKVVVIGGGFGGLFTAVRLGELFWPRNKMPQVTLVDQSERFVFKPLLYELLTGAADETEVAPSFQQLLAPYPVRYIQAKVSGAEPEDIQDGGSSSGGRVILDDGTDLEYDWLVVALGSQINDRGIPGVKELAVPFNTFEDGQRTIAALEDIEARTATSSQAADITIVGAGYAGVELAASVAERLRSKPGATSVRVQLLTPGQDILEGSPAGQRETAMQALSSLGVEIVTGMRVMSLERSADAASTPTAVTMNLERTQAEDPSSSRESRAADLVLWTAGSAPSTKDLQPGALPTPQQRKGFPFPTNERGSVLTESSLRVQKHSNVFALGDVSVSGSDQGALPATAQVAFQQADYAAWNVWSSINGRPLLPFRYQHLGNMMGLGAVNGAVALPVSLPGQIGSSLQSSPLGPLLKRLGVKLGAENNPEAEVTLEGPLAAAARRAIYLYRQPTNEQRLSVAAGWLSQASNLASGFLSQLPIQQARSP</sequence>
<dbReference type="Proteomes" id="UP000815325">
    <property type="component" value="Unassembled WGS sequence"/>
</dbReference>
<evidence type="ECO:0000256" key="2">
    <source>
        <dbReference type="ARBA" id="ARBA00022630"/>
    </source>
</evidence>
<comment type="caution">
    <text evidence="7">The sequence shown here is derived from an EMBL/GenBank/DDBJ whole genome shotgun (WGS) entry which is preliminary data.</text>
</comment>
<evidence type="ECO:0000259" key="6">
    <source>
        <dbReference type="Pfam" id="PF07992"/>
    </source>
</evidence>
<organism evidence="7 8">
    <name type="scientific">Dunaliella salina</name>
    <name type="common">Green alga</name>
    <name type="synonym">Protococcus salinus</name>
    <dbReference type="NCBI Taxonomy" id="3046"/>
    <lineage>
        <taxon>Eukaryota</taxon>
        <taxon>Viridiplantae</taxon>
        <taxon>Chlorophyta</taxon>
        <taxon>core chlorophytes</taxon>
        <taxon>Chlorophyceae</taxon>
        <taxon>CS clade</taxon>
        <taxon>Chlamydomonadales</taxon>
        <taxon>Dunaliellaceae</taxon>
        <taxon>Dunaliella</taxon>
    </lineage>
</organism>
<evidence type="ECO:0000256" key="1">
    <source>
        <dbReference type="ARBA" id="ARBA00001974"/>
    </source>
</evidence>
<dbReference type="Pfam" id="PF07992">
    <property type="entry name" value="Pyr_redox_2"/>
    <property type="match status" value="1"/>
</dbReference>
<comment type="cofactor">
    <cofactor evidence="1">
        <name>FAD</name>
        <dbReference type="ChEBI" id="CHEBI:57692"/>
    </cofactor>
</comment>
<dbReference type="EMBL" id="MU069793">
    <property type="protein sequence ID" value="KAF5833746.1"/>
    <property type="molecule type" value="Genomic_DNA"/>
</dbReference>
<proteinExistence type="predicted"/>
<keyword evidence="3" id="KW-0274">FAD</keyword>
<evidence type="ECO:0000313" key="7">
    <source>
        <dbReference type="EMBL" id="KAF5833746.1"/>
    </source>
</evidence>
<dbReference type="PANTHER" id="PTHR42913">
    <property type="entry name" value="APOPTOSIS-INDUCING FACTOR 1"/>
    <property type="match status" value="1"/>
</dbReference>
<dbReference type="InterPro" id="IPR036188">
    <property type="entry name" value="FAD/NAD-bd_sf"/>
</dbReference>
<keyword evidence="2" id="KW-0285">Flavoprotein</keyword>
<feature type="region of interest" description="Disordered" evidence="5">
    <location>
        <begin position="370"/>
        <end position="390"/>
    </location>
</feature>
<name>A0ABQ7GGM6_DUNSA</name>
<keyword evidence="8" id="KW-1185">Reference proteome</keyword>
<dbReference type="InterPro" id="IPR051169">
    <property type="entry name" value="NADH-Q_oxidoreductase"/>
</dbReference>
<gene>
    <name evidence="7" type="ORF">DUNSADRAFT_9813</name>
</gene>
<dbReference type="PANTHER" id="PTHR42913:SF4">
    <property type="entry name" value="ALTERNATIVE NAD(P)H-UBIQUINONE OXIDOREDUCTASE C1, CHLOROPLASTIC_MITOCHONDRIAL"/>
    <property type="match status" value="1"/>
</dbReference>
<evidence type="ECO:0000313" key="8">
    <source>
        <dbReference type="Proteomes" id="UP000815325"/>
    </source>
</evidence>
<dbReference type="Gene3D" id="3.50.50.100">
    <property type="match status" value="1"/>
</dbReference>